<sequence length="152" mass="17345">MQFEGYQFDELTPRQLQGIYKLRVAIFVVEQNCAYQEVDDTDLIATHLLGTDSAGQLMAYARLMREPNNQARFGRVIVSQAARGQGNGQALIIEAIRQIRSLWPATTQINIQAQHYLDRFYRSFGFTPVSAVYLEDGIPHQDMILKFSNKIC</sequence>
<evidence type="ECO:0000259" key="1">
    <source>
        <dbReference type="PROSITE" id="PS51186"/>
    </source>
</evidence>
<gene>
    <name evidence="2" type="ORF">ACFP1L_06485</name>
</gene>
<dbReference type="Proteomes" id="UP001596171">
    <property type="component" value="Unassembled WGS sequence"/>
</dbReference>
<feature type="domain" description="N-acetyltransferase" evidence="1">
    <location>
        <begin position="6"/>
        <end position="148"/>
    </location>
</feature>
<dbReference type="CDD" id="cd04301">
    <property type="entry name" value="NAT_SF"/>
    <property type="match status" value="1"/>
</dbReference>
<accession>A0ABW1SJS5</accession>
<reference evidence="3" key="1">
    <citation type="journal article" date="2019" name="Int. J. Syst. Evol. Microbiol.">
        <title>The Global Catalogue of Microorganisms (GCM) 10K type strain sequencing project: providing services to taxonomists for standard genome sequencing and annotation.</title>
        <authorList>
            <consortium name="The Broad Institute Genomics Platform"/>
            <consortium name="The Broad Institute Genome Sequencing Center for Infectious Disease"/>
            <person name="Wu L."/>
            <person name="Ma J."/>
        </authorList>
    </citation>
    <scope>NUCLEOTIDE SEQUENCE [LARGE SCALE GENOMIC DNA]</scope>
    <source>
        <strain evidence="3">CCM 8930</strain>
    </source>
</reference>
<keyword evidence="3" id="KW-1185">Reference proteome</keyword>
<dbReference type="InterPro" id="IPR016181">
    <property type="entry name" value="Acyl_CoA_acyltransferase"/>
</dbReference>
<name>A0ABW1SJS5_9LACO</name>
<evidence type="ECO:0000313" key="2">
    <source>
        <dbReference type="EMBL" id="MFC6201516.1"/>
    </source>
</evidence>
<dbReference type="Gene3D" id="3.40.630.30">
    <property type="match status" value="1"/>
</dbReference>
<protein>
    <submittedName>
        <fullName evidence="2">GNAT family N-acetyltransferase</fullName>
    </submittedName>
</protein>
<dbReference type="RefSeq" id="WP_137615158.1">
    <property type="nucleotide sequence ID" value="NZ_BJDI01000002.1"/>
</dbReference>
<organism evidence="2 3">
    <name type="scientific">Lactiplantibacillus nangangensis</name>
    <dbReference type="NCBI Taxonomy" id="2559917"/>
    <lineage>
        <taxon>Bacteria</taxon>
        <taxon>Bacillati</taxon>
        <taxon>Bacillota</taxon>
        <taxon>Bacilli</taxon>
        <taxon>Lactobacillales</taxon>
        <taxon>Lactobacillaceae</taxon>
        <taxon>Lactiplantibacillus</taxon>
    </lineage>
</organism>
<comment type="caution">
    <text evidence="2">The sequence shown here is derived from an EMBL/GenBank/DDBJ whole genome shotgun (WGS) entry which is preliminary data.</text>
</comment>
<dbReference type="InterPro" id="IPR000182">
    <property type="entry name" value="GNAT_dom"/>
</dbReference>
<dbReference type="SUPFAM" id="SSF55729">
    <property type="entry name" value="Acyl-CoA N-acyltransferases (Nat)"/>
    <property type="match status" value="1"/>
</dbReference>
<proteinExistence type="predicted"/>
<dbReference type="EMBL" id="JBHSSE010000016">
    <property type="protein sequence ID" value="MFC6201516.1"/>
    <property type="molecule type" value="Genomic_DNA"/>
</dbReference>
<evidence type="ECO:0000313" key="3">
    <source>
        <dbReference type="Proteomes" id="UP001596171"/>
    </source>
</evidence>
<dbReference type="Pfam" id="PF13673">
    <property type="entry name" value="Acetyltransf_10"/>
    <property type="match status" value="1"/>
</dbReference>
<dbReference type="PROSITE" id="PS51186">
    <property type="entry name" value="GNAT"/>
    <property type="match status" value="1"/>
</dbReference>